<evidence type="ECO:0000256" key="5">
    <source>
        <dbReference type="ARBA" id="ARBA00022448"/>
    </source>
</evidence>
<feature type="domain" description="Gelsolin-like" evidence="16">
    <location>
        <begin position="608"/>
        <end position="696"/>
    </location>
</feature>
<dbReference type="PANTHER" id="PTHR11141:SF0">
    <property type="entry name" value="PROTEIN TRANSPORT PROTEIN SEC23"/>
    <property type="match status" value="1"/>
</dbReference>
<dbReference type="GO" id="GO:0005096">
    <property type="term" value="F:GTPase activator activity"/>
    <property type="evidence" value="ECO:0007669"/>
    <property type="project" value="TreeGrafter"/>
</dbReference>
<keyword evidence="8 15" id="KW-0862">Zinc</keyword>
<evidence type="ECO:0000313" key="22">
    <source>
        <dbReference type="Proteomes" id="UP000000314"/>
    </source>
</evidence>
<dbReference type="OrthoDB" id="10256289at2759"/>
<dbReference type="AlphaFoldDB" id="C4QVY3"/>
<dbReference type="SUPFAM" id="SSF81811">
    <property type="entry name" value="Helical domain of Sec23/24"/>
    <property type="match status" value="1"/>
</dbReference>
<comment type="subcellular location">
    <subcellularLocation>
        <location evidence="15">Cytoplasm</location>
    </subcellularLocation>
    <subcellularLocation>
        <location evidence="1 15">Cytoplasmic vesicle</location>
        <location evidence="1 15">COPII-coated vesicle membrane</location>
        <topology evidence="1 15">Peripheral membrane protein</topology>
        <orientation evidence="1 15">Cytoplasmic side</orientation>
    </subcellularLocation>
    <subcellularLocation>
        <location evidence="2 15">Endoplasmic reticulum membrane</location>
        <topology evidence="2 15">Peripheral membrane protein</topology>
        <orientation evidence="2 15">Cytoplasmic side</orientation>
    </subcellularLocation>
    <subcellularLocation>
        <location evidence="15">Golgi apparatus membrane</location>
        <topology evidence="15">Peripheral membrane protein</topology>
        <orientation evidence="15">Cytoplasmic side</orientation>
    </subcellularLocation>
</comment>
<dbReference type="SUPFAM" id="SSF81995">
    <property type="entry name" value="beta-sandwich domain of Sec23/24"/>
    <property type="match status" value="1"/>
</dbReference>
<evidence type="ECO:0000256" key="1">
    <source>
        <dbReference type="ARBA" id="ARBA00004299"/>
    </source>
</evidence>
<dbReference type="InterPro" id="IPR036174">
    <property type="entry name" value="Znf_Sec23_Sec24_sf"/>
</dbReference>
<keyword evidence="22" id="KW-1185">Reference proteome</keyword>
<dbReference type="GO" id="GO:0090110">
    <property type="term" value="P:COPII-coated vesicle cargo loading"/>
    <property type="evidence" value="ECO:0007669"/>
    <property type="project" value="TreeGrafter"/>
</dbReference>
<dbReference type="InterPro" id="IPR012990">
    <property type="entry name" value="Beta-sandwich_Sec23_24"/>
</dbReference>
<dbReference type="CDD" id="cd11287">
    <property type="entry name" value="Sec23_C"/>
    <property type="match status" value="1"/>
</dbReference>
<feature type="domain" description="Sec23/Sec24 helical" evidence="19">
    <location>
        <begin position="496"/>
        <end position="594"/>
    </location>
</feature>
<evidence type="ECO:0000259" key="20">
    <source>
        <dbReference type="Pfam" id="PF08033"/>
    </source>
</evidence>
<dbReference type="Pfam" id="PF04815">
    <property type="entry name" value="Sec23_helical"/>
    <property type="match status" value="1"/>
</dbReference>
<dbReference type="Proteomes" id="UP000000314">
    <property type="component" value="Chromosome 1"/>
</dbReference>
<reference evidence="21 22" key="1">
    <citation type="journal article" date="2009" name="Nat. Biotechnol.">
        <title>Genome sequence of the recombinant protein production host Pichia pastoris.</title>
        <authorList>
            <person name="De Schutter K."/>
            <person name="Lin Y.C."/>
            <person name="Tiels P."/>
            <person name="Van Hecke A."/>
            <person name="Glinka S."/>
            <person name="Weber-Lehmann J."/>
            <person name="Rouze P."/>
            <person name="Van de Peer Y."/>
            <person name="Callewaert N."/>
        </authorList>
    </citation>
    <scope>NUCLEOTIDE SEQUENCE [LARGE SCALE GENOMIC DNA]</scope>
    <source>
        <strain evidence="22">GS115 / ATCC 20864</strain>
    </source>
</reference>
<dbReference type="GO" id="GO:0008270">
    <property type="term" value="F:zinc ion binding"/>
    <property type="evidence" value="ECO:0007669"/>
    <property type="project" value="InterPro"/>
</dbReference>
<dbReference type="InterPro" id="IPR007123">
    <property type="entry name" value="Gelsolin-like_dom"/>
</dbReference>
<evidence type="ECO:0000256" key="4">
    <source>
        <dbReference type="ARBA" id="ARBA00021212"/>
    </source>
</evidence>
<evidence type="ECO:0000256" key="15">
    <source>
        <dbReference type="RuleBase" id="RU365030"/>
    </source>
</evidence>
<dbReference type="PANTHER" id="PTHR11141">
    <property type="entry name" value="PROTEIN TRANSPORT PROTEIN SEC23"/>
    <property type="match status" value="1"/>
</dbReference>
<evidence type="ECO:0000259" key="17">
    <source>
        <dbReference type="Pfam" id="PF04810"/>
    </source>
</evidence>
<dbReference type="Pfam" id="PF08033">
    <property type="entry name" value="Sec23_BS"/>
    <property type="match status" value="1"/>
</dbReference>
<feature type="domain" description="Sec23/Sec24 trunk" evidence="18">
    <location>
        <begin position="117"/>
        <end position="374"/>
    </location>
</feature>
<dbReference type="FunFam" id="3.40.20.10:FF:000041">
    <property type="entry name" value="Protein transport protein SEC23"/>
    <property type="match status" value="1"/>
</dbReference>
<keyword evidence="5 15" id="KW-0813">Transport</keyword>
<feature type="domain" description="Zinc finger Sec23/Sec24-type" evidence="17">
    <location>
        <begin position="56"/>
        <end position="92"/>
    </location>
</feature>
<dbReference type="GO" id="GO:0005789">
    <property type="term" value="C:endoplasmic reticulum membrane"/>
    <property type="evidence" value="ECO:0007669"/>
    <property type="project" value="UniProtKB-SubCell"/>
</dbReference>
<dbReference type="Pfam" id="PF04811">
    <property type="entry name" value="Sec23_trunk"/>
    <property type="match status" value="1"/>
</dbReference>
<dbReference type="Pfam" id="PF00626">
    <property type="entry name" value="Gelsolin"/>
    <property type="match status" value="1"/>
</dbReference>
<dbReference type="GO" id="GO:0070971">
    <property type="term" value="C:endoplasmic reticulum exit site"/>
    <property type="evidence" value="ECO:0007669"/>
    <property type="project" value="TreeGrafter"/>
</dbReference>
<dbReference type="SUPFAM" id="SSF82754">
    <property type="entry name" value="C-terminal, gelsolin-like domain of Sec23/24"/>
    <property type="match status" value="1"/>
</dbReference>
<evidence type="ECO:0000313" key="21">
    <source>
        <dbReference type="EMBL" id="CAY67406.1"/>
    </source>
</evidence>
<dbReference type="Gene3D" id="1.20.120.730">
    <property type="entry name" value="Sec23/Sec24 helical domain"/>
    <property type="match status" value="1"/>
</dbReference>
<evidence type="ECO:0000256" key="14">
    <source>
        <dbReference type="ARBA" id="ARBA00025471"/>
    </source>
</evidence>
<dbReference type="Gene3D" id="3.40.20.10">
    <property type="entry name" value="Severin"/>
    <property type="match status" value="1"/>
</dbReference>
<dbReference type="Gene3D" id="2.30.30.380">
    <property type="entry name" value="Zn-finger domain of Sec23/24"/>
    <property type="match status" value="1"/>
</dbReference>
<organism evidence="21 22">
    <name type="scientific">Komagataella phaffii (strain GS115 / ATCC 20864)</name>
    <name type="common">Yeast</name>
    <name type="synonym">Pichia pastoris</name>
    <dbReference type="NCBI Taxonomy" id="644223"/>
    <lineage>
        <taxon>Eukaryota</taxon>
        <taxon>Fungi</taxon>
        <taxon>Dikarya</taxon>
        <taxon>Ascomycota</taxon>
        <taxon>Saccharomycotina</taxon>
        <taxon>Pichiomycetes</taxon>
        <taxon>Pichiales</taxon>
        <taxon>Pichiaceae</taxon>
        <taxon>Komagataella</taxon>
    </lineage>
</organism>
<evidence type="ECO:0000256" key="11">
    <source>
        <dbReference type="ARBA" id="ARBA00023034"/>
    </source>
</evidence>
<sequence>MDQDAFETIEDIDGVRFTWNAFPRTKIEAARCCVPIACIYTPLKQRENLAIIQEDPMICRACKAIFNPFVTVQAQHWICSFCATLNVLLPHYQNQIPYQASGDCTTIEYVLSKRVSSPPAYVYLVDTSLEAQELESLKESILNSFQLLPKYALVSLITFGRNVNVHELEDGLAHNYYTFNGSKTYDLTSIQRSLGLLSRDLRRKDASESVGGRFLKPLGVCEFSLSEVVQSLKPDVWPKGKFQRSLRATGAALDVALHFMDTCLGKTGAHLMLFAGGPCTLGPGIVVGSELKEPIRSHYEIQNGSAKHYKKSLKHYAALAKRATSQCHSVDVFAASYDQIGLSEMELLVDQTGGALVLTDAFSTAIFKQSFQRFLQLPMGINGTLEVKTSFDLKINGLVGHAISLERKAKNVSDTEIGRGKTDAWKLCNLLPQSSFGIYFEMPATNSSQTTTKPRSLIQFITYYQEIGGTLRLKVTTLAKPILQQSQESLIAEYFDQEAAVVLISRQMIDKMVKDNSTEVIRELDKILVELCKKFGSYQKNDLQSFRLGAKFSLFPQFLYHLRRSQFMQVFNNSPDETTFYRHSILTEDTFNSLIMIQPTLTAYEINQEPQPIFLDSMSITADRILLLDTFFQIVIYHGETIVQWREAKYQEQEEFAYLKDFFQLPREDAADLLIDRFPLPRFIDCDAGGSQARFLLSKVNPTTSYKDNQMASASQSGGAIVGSDDVSLQSFMEHVQMVVVKSV</sequence>
<gene>
    <name evidence="21" type="ordered locus">PAS_chr1-1_0048</name>
</gene>
<feature type="domain" description="Sec23/Sec24 beta-sandwich" evidence="20">
    <location>
        <begin position="380"/>
        <end position="482"/>
    </location>
</feature>
<evidence type="ECO:0000259" key="19">
    <source>
        <dbReference type="Pfam" id="PF04815"/>
    </source>
</evidence>
<dbReference type="SMR" id="C4QVY3"/>
<dbReference type="eggNOG" id="KOG1986">
    <property type="taxonomic scope" value="Eukaryota"/>
</dbReference>
<dbReference type="Gene3D" id="2.60.40.1670">
    <property type="entry name" value="beta-sandwich domain of Sec23/24"/>
    <property type="match status" value="1"/>
</dbReference>
<evidence type="ECO:0000256" key="6">
    <source>
        <dbReference type="ARBA" id="ARBA00022723"/>
    </source>
</evidence>
<evidence type="ECO:0000256" key="13">
    <source>
        <dbReference type="ARBA" id="ARBA00023329"/>
    </source>
</evidence>
<dbReference type="EMBL" id="FN392319">
    <property type="protein sequence ID" value="CAY67406.1"/>
    <property type="molecule type" value="Genomic_DNA"/>
</dbReference>
<comment type="similarity">
    <text evidence="3 15">Belongs to the SEC23/SEC24 family. SEC23 subfamily.</text>
</comment>
<dbReference type="Pfam" id="PF04810">
    <property type="entry name" value="zf-Sec23_Sec24"/>
    <property type="match status" value="1"/>
</dbReference>
<keyword evidence="12 15" id="KW-0472">Membrane</keyword>
<name>C4QVY3_KOMPG</name>
<comment type="function">
    <text evidence="14 15">Component of the coat protein complex II (COPII) which promotes the formation of transport vesicles from the endoplasmic reticulum (ER). The coat has two main functions, the physical deformation of the endoplasmic reticulum membrane into vesicles and the selection of cargo molecules.</text>
</comment>
<dbReference type="InterPro" id="IPR006896">
    <property type="entry name" value="Sec23/24_trunk_dom"/>
</dbReference>
<dbReference type="STRING" id="644223.C4QVY3"/>
<dbReference type="OMA" id="MPWNIIP"/>
<dbReference type="SUPFAM" id="SSF82919">
    <property type="entry name" value="Zn-finger domain of Sec23/24"/>
    <property type="match status" value="1"/>
</dbReference>
<dbReference type="InterPro" id="IPR036180">
    <property type="entry name" value="Gelsolin-like_dom_sf"/>
</dbReference>
<dbReference type="InterPro" id="IPR037550">
    <property type="entry name" value="Sec23_C"/>
</dbReference>
<evidence type="ECO:0000256" key="9">
    <source>
        <dbReference type="ARBA" id="ARBA00022892"/>
    </source>
</evidence>
<evidence type="ECO:0000256" key="2">
    <source>
        <dbReference type="ARBA" id="ARBA00004397"/>
    </source>
</evidence>
<evidence type="ECO:0000256" key="10">
    <source>
        <dbReference type="ARBA" id="ARBA00022927"/>
    </source>
</evidence>
<dbReference type="GO" id="GO:0030127">
    <property type="term" value="C:COPII vesicle coat"/>
    <property type="evidence" value="ECO:0007669"/>
    <property type="project" value="InterPro"/>
</dbReference>
<keyword evidence="15" id="KW-0963">Cytoplasm</keyword>
<dbReference type="InterPro" id="IPR006900">
    <property type="entry name" value="Sec23/24_helical_dom"/>
</dbReference>
<keyword evidence="13 15" id="KW-0968">Cytoplasmic vesicle</keyword>
<proteinExistence type="inferred from homology"/>
<accession>C4QVY3</accession>
<dbReference type="SUPFAM" id="SSF53300">
    <property type="entry name" value="vWA-like"/>
    <property type="match status" value="1"/>
</dbReference>
<keyword evidence="9 15" id="KW-0931">ER-Golgi transport</keyword>
<keyword evidence="6 15" id="KW-0479">Metal-binding</keyword>
<evidence type="ECO:0000256" key="8">
    <source>
        <dbReference type="ARBA" id="ARBA00022833"/>
    </source>
</evidence>
<evidence type="ECO:0000256" key="12">
    <source>
        <dbReference type="ARBA" id="ARBA00023136"/>
    </source>
</evidence>
<dbReference type="InterPro" id="IPR006895">
    <property type="entry name" value="Znf_Sec23_Sec24"/>
</dbReference>
<evidence type="ECO:0000256" key="7">
    <source>
        <dbReference type="ARBA" id="ARBA00022824"/>
    </source>
</evidence>
<dbReference type="InterPro" id="IPR037364">
    <property type="entry name" value="Sec23"/>
</dbReference>
<dbReference type="KEGG" id="ppa:PAS_chr1-1_0048"/>
<evidence type="ECO:0000259" key="18">
    <source>
        <dbReference type="Pfam" id="PF04811"/>
    </source>
</evidence>
<dbReference type="GeneID" id="8197565"/>
<dbReference type="InterPro" id="IPR036175">
    <property type="entry name" value="Sec23/24_helical_dom_sf"/>
</dbReference>
<dbReference type="GO" id="GO:0006886">
    <property type="term" value="P:intracellular protein transport"/>
    <property type="evidence" value="ECO:0007669"/>
    <property type="project" value="InterPro"/>
</dbReference>
<dbReference type="RefSeq" id="XP_002489687.1">
    <property type="nucleotide sequence ID" value="XM_002489642.1"/>
</dbReference>
<keyword evidence="11 15" id="KW-0333">Golgi apparatus</keyword>
<dbReference type="HOGENOM" id="CLU_008658_3_0_1"/>
<evidence type="ECO:0000256" key="3">
    <source>
        <dbReference type="ARBA" id="ARBA00009210"/>
    </source>
</evidence>
<dbReference type="FunFam" id="3.40.50.410:FF:000043">
    <property type="entry name" value="Protein transport protein SEC23"/>
    <property type="match status" value="1"/>
</dbReference>
<evidence type="ECO:0000259" key="16">
    <source>
        <dbReference type="Pfam" id="PF00626"/>
    </source>
</evidence>
<dbReference type="InterPro" id="IPR029006">
    <property type="entry name" value="ADF-H/Gelsolin-like_dom_sf"/>
</dbReference>
<keyword evidence="10 15" id="KW-0653">Protein transport</keyword>
<dbReference type="InParanoid" id="C4QVY3"/>
<dbReference type="FunCoup" id="C4QVY3">
    <property type="interactions" value="1053"/>
</dbReference>
<dbReference type="InterPro" id="IPR036465">
    <property type="entry name" value="vWFA_dom_sf"/>
</dbReference>
<dbReference type="GO" id="GO:0000139">
    <property type="term" value="C:Golgi membrane"/>
    <property type="evidence" value="ECO:0007669"/>
    <property type="project" value="UniProtKB-SubCell"/>
</dbReference>
<keyword evidence="7 15" id="KW-0256">Endoplasmic reticulum</keyword>
<protein>
    <recommendedName>
        <fullName evidence="4 15">Protein transport protein SEC23</fullName>
    </recommendedName>
</protein>
<dbReference type="Gene3D" id="3.40.50.410">
    <property type="entry name" value="von Willebrand factor, type A domain"/>
    <property type="match status" value="1"/>
</dbReference>